<comment type="caution">
    <text evidence="3">The sequence shown here is derived from an EMBL/GenBank/DDBJ whole genome shotgun (WGS) entry which is preliminary data.</text>
</comment>
<evidence type="ECO:0000313" key="4">
    <source>
        <dbReference type="Proteomes" id="UP001219956"/>
    </source>
</evidence>
<dbReference type="Pfam" id="PF07683">
    <property type="entry name" value="CobW_C"/>
    <property type="match status" value="1"/>
</dbReference>
<gene>
    <name evidence="3" type="ORF">PQU95_10525</name>
</gene>
<dbReference type="InterPro" id="IPR011629">
    <property type="entry name" value="CobW-like_C"/>
</dbReference>
<organism evidence="3 4">
    <name type="scientific">Vogesella aquatica</name>
    <dbReference type="NCBI Taxonomy" id="2984206"/>
    <lineage>
        <taxon>Bacteria</taxon>
        <taxon>Pseudomonadati</taxon>
        <taxon>Pseudomonadota</taxon>
        <taxon>Betaproteobacteria</taxon>
        <taxon>Neisseriales</taxon>
        <taxon>Chromobacteriaceae</taxon>
        <taxon>Vogesella</taxon>
    </lineage>
</organism>
<evidence type="ECO:0000256" key="1">
    <source>
        <dbReference type="ARBA" id="ARBA00045658"/>
    </source>
</evidence>
<dbReference type="SUPFAM" id="SSF52540">
    <property type="entry name" value="P-loop containing nucleoside triphosphate hydrolases"/>
    <property type="match status" value="1"/>
</dbReference>
<dbReference type="CDD" id="cd03112">
    <property type="entry name" value="CobW-like"/>
    <property type="match status" value="1"/>
</dbReference>
<accession>A0ABT5IYK2</accession>
<evidence type="ECO:0000259" key="2">
    <source>
        <dbReference type="SMART" id="SM00833"/>
    </source>
</evidence>
<feature type="domain" description="CobW C-terminal" evidence="2">
    <location>
        <begin position="221"/>
        <end position="307"/>
    </location>
</feature>
<dbReference type="SMART" id="SM00833">
    <property type="entry name" value="CobW_C"/>
    <property type="match status" value="1"/>
</dbReference>
<dbReference type="InterPro" id="IPR051316">
    <property type="entry name" value="Zinc-reg_GTPase_activator"/>
</dbReference>
<dbReference type="Pfam" id="PF02492">
    <property type="entry name" value="cobW"/>
    <property type="match status" value="1"/>
</dbReference>
<dbReference type="EMBL" id="JAQQLF010000011">
    <property type="protein sequence ID" value="MDC7717646.1"/>
    <property type="molecule type" value="Genomic_DNA"/>
</dbReference>
<dbReference type="Proteomes" id="UP001219956">
    <property type="component" value="Unassembled WGS sequence"/>
</dbReference>
<keyword evidence="4" id="KW-1185">Reference proteome</keyword>
<dbReference type="PANTHER" id="PTHR13748">
    <property type="entry name" value="COBW-RELATED"/>
    <property type="match status" value="1"/>
</dbReference>
<protein>
    <submittedName>
        <fullName evidence="3">GTP-binding protein</fullName>
    </submittedName>
</protein>
<sequence length="311" mass="33999">MCSMKKTLVNVLTGFLGVGKTTALRHMIAHRPAHEKWAIIVNEFGEIGIDGAVLDNGELPVAEIAGGCLCCVAGPQMTVTVANLVRRERPDRLIIEASGLAHAAGLIDELRAEPLGNALEVGAVMTLVDPRQFANNDYFRQPLYRDQVMIADVLLATKADLCDADTLEAYRQKAAGLFPPKSLIAEIQEGAANPAWLDAAVQPKSRYRPAVKGDEQAGWQSQGWTLPPDTEFSGEALTAFFDALPDMVSGLVRAKGVFRVLDTWLWLNWTEGRWAANQVAWRRDNRFELIAGQIDVARVEAALQACVLPKQ</sequence>
<dbReference type="InterPro" id="IPR027417">
    <property type="entry name" value="P-loop_NTPase"/>
</dbReference>
<evidence type="ECO:0000313" key="3">
    <source>
        <dbReference type="EMBL" id="MDC7717646.1"/>
    </source>
</evidence>
<comment type="function">
    <text evidence="1">Zinc chaperone that directly transfers zinc cofactor to target proteins, thereby activating them. Zinc is transferred from the CXCC motif in the GTPase domain to the zinc binding site in target proteins in a process requiring GTP hydrolysis.</text>
</comment>
<dbReference type="Gene3D" id="3.40.50.300">
    <property type="entry name" value="P-loop containing nucleotide triphosphate hydrolases"/>
    <property type="match status" value="1"/>
</dbReference>
<dbReference type="InterPro" id="IPR003495">
    <property type="entry name" value="CobW/HypB/UreG_nucleotide-bd"/>
</dbReference>
<name>A0ABT5IYK2_9NEIS</name>
<dbReference type="PANTHER" id="PTHR13748:SF46">
    <property type="entry name" value="ZINC CHAPERONE YEIR"/>
    <property type="match status" value="1"/>
</dbReference>
<reference evidence="3 4" key="1">
    <citation type="submission" date="2023-01" db="EMBL/GenBank/DDBJ databases">
        <title>Novel species of the genus Vogesella isolated from rivers.</title>
        <authorList>
            <person name="Lu H."/>
        </authorList>
    </citation>
    <scope>NUCLEOTIDE SEQUENCE [LARGE SCALE GENOMIC DNA]</scope>
    <source>
        <strain evidence="3 4">DC21W</strain>
    </source>
</reference>
<proteinExistence type="predicted"/>